<evidence type="ECO:0000256" key="4">
    <source>
        <dbReference type="ARBA" id="ARBA00010085"/>
    </source>
</evidence>
<organism evidence="12 13">
    <name type="scientific">Pseudomonas quercus</name>
    <dbReference type="NCBI Taxonomy" id="2722792"/>
    <lineage>
        <taxon>Bacteria</taxon>
        <taxon>Pseudomonadati</taxon>
        <taxon>Pseudomonadota</taxon>
        <taxon>Gammaproteobacteria</taxon>
        <taxon>Pseudomonadales</taxon>
        <taxon>Pseudomonadaceae</taxon>
        <taxon>Pseudomonas</taxon>
    </lineage>
</organism>
<dbReference type="Pfam" id="PF12708">
    <property type="entry name" value="Pect-lyase_RHGA_epim"/>
    <property type="match status" value="1"/>
</dbReference>
<dbReference type="EMBL" id="JAAVJI010000009">
    <property type="protein sequence ID" value="NJP02271.1"/>
    <property type="molecule type" value="Genomic_DNA"/>
</dbReference>
<dbReference type="PANTHER" id="PTHR22990:SF15">
    <property type="entry name" value="F-BOX ONLY PROTEIN 10"/>
    <property type="match status" value="1"/>
</dbReference>
<accession>A0ABX0YGV8</accession>
<evidence type="ECO:0000256" key="8">
    <source>
        <dbReference type="ARBA" id="ARBA00022841"/>
    </source>
</evidence>
<comment type="pathway">
    <text evidence="3">Glycan biosynthesis; alginate biosynthesis.</text>
</comment>
<sequence>MIFDVTNYGAVGDGVTDDTAALQAAIDAAFAAGGGEVVIPAGTFIISGTGDPTDGCLEIKSNVTISGQGMGVTTLKLADGYDGKVTGMVRSAYGEETHDFGMNNLTLDGNRGNTTGKVDGWFNGFAPDKEGHDSNVLLDSVEIKDCSGYGFDPHEQTINLTISNSVSHGNGLDGFVADYQSEGAFINNVAYDNDRHGFNIVTSTHDFALTGNVAYDNGGAGIVVQRGSEDRDLVTNVVITGGQVYGNAAEGVLVKMSTDITVQGLDIHDNGSAGVRLYGSTGVNLLDNSIHDNAQAGGVPEVIIQSYDDTTGVSGRYYTGDYNLVQGNTIVGSDLSTYGIAERREPGTAHNSVYGNTVEHTARGDTLVYGEGSVVLADIPVNRIEGTDGKDVLMGTDGYDLIIGGGGADKLTGGDGADTFRYTAISDSYRTVNASHADLITDFDAHEDVIDVAGLGFAGLGDGHNGTLAVQYNAATDRTYLKSLDPDADGNRFEVGLSGNLASSLNSENVVFQHLVLGTAGNDRLTGTDASEIIDGGAGADILTGGGGHDVFRFSNLLDSYRNYNLSKAEGNQGDLITDFDASTDRIDVSALGFTGLGDGHDGTLVMVLNDAGDKTYFKSRDPDADGNQFEFAMTGNQTAHVQGANFIFAAPVPEVELVGVQHDPALGAA</sequence>
<gene>
    <name evidence="12" type="ORF">HBH25_15590</name>
</gene>
<evidence type="ECO:0000256" key="1">
    <source>
        <dbReference type="ARBA" id="ARBA00001550"/>
    </source>
</evidence>
<evidence type="ECO:0000256" key="2">
    <source>
        <dbReference type="ARBA" id="ARBA00001913"/>
    </source>
</evidence>
<dbReference type="PROSITE" id="PS00330">
    <property type="entry name" value="HEMOLYSIN_CALCIUM"/>
    <property type="match status" value="2"/>
</dbReference>
<reference evidence="12 13" key="1">
    <citation type="submission" date="2020-03" db="EMBL/GenBank/DDBJ databases">
        <authorList>
            <person name="Wang L."/>
            <person name="He N."/>
            <person name="Li Y."/>
            <person name="Fang Y."/>
            <person name="Zhang F."/>
        </authorList>
    </citation>
    <scope>NUCLEOTIDE SEQUENCE [LARGE SCALE GENOMIC DNA]</scope>
    <source>
        <strain evidence="13">hsmgli-8</strain>
    </source>
</reference>
<feature type="domain" description="Rhamnogalacturonase A/B/Epimerase-like pectate lyase" evidence="10">
    <location>
        <begin position="3"/>
        <end position="226"/>
    </location>
</feature>
<keyword evidence="6" id="KW-0677">Repeat</keyword>
<dbReference type="Gene3D" id="2.160.20.10">
    <property type="entry name" value="Single-stranded right-handed beta-helix, Pectin lyase-like"/>
    <property type="match status" value="1"/>
</dbReference>
<dbReference type="Proteomes" id="UP000746535">
    <property type="component" value="Unassembled WGS sequence"/>
</dbReference>
<keyword evidence="9" id="KW-0413">Isomerase</keyword>
<evidence type="ECO:0000256" key="6">
    <source>
        <dbReference type="ARBA" id="ARBA00022737"/>
    </source>
</evidence>
<dbReference type="InterPro" id="IPR011049">
    <property type="entry name" value="Serralysin-like_metalloprot_C"/>
</dbReference>
<name>A0ABX0YGV8_9PSED</name>
<dbReference type="EC" id="5.1.3.37" evidence="5"/>
<dbReference type="Pfam" id="PF13229">
    <property type="entry name" value="Beta_helix"/>
    <property type="match status" value="1"/>
</dbReference>
<dbReference type="InterPro" id="IPR039448">
    <property type="entry name" value="Beta_helix"/>
</dbReference>
<comment type="similarity">
    <text evidence="4">Belongs to the D-mannuronate C5-epimerase family.</text>
</comment>
<dbReference type="InterPro" id="IPR018511">
    <property type="entry name" value="Hemolysin-typ_Ca-bd_CS"/>
</dbReference>
<dbReference type="InterPro" id="IPR001343">
    <property type="entry name" value="Hemolysn_Ca-bd"/>
</dbReference>
<keyword evidence="7" id="KW-0106">Calcium</keyword>
<proteinExistence type="inferred from homology"/>
<dbReference type="SMART" id="SM00710">
    <property type="entry name" value="PbH1"/>
    <property type="match status" value="8"/>
</dbReference>
<protein>
    <recommendedName>
        <fullName evidence="5">mannuronan 5-epimerase</fullName>
        <ecNumber evidence="5">5.1.3.37</ecNumber>
    </recommendedName>
</protein>
<dbReference type="InterPro" id="IPR051550">
    <property type="entry name" value="SCF-Subunits/Alg-Epimerases"/>
</dbReference>
<feature type="domain" description="Right handed beta helix" evidence="11">
    <location>
        <begin position="236"/>
        <end position="363"/>
    </location>
</feature>
<dbReference type="Gene3D" id="2.150.10.10">
    <property type="entry name" value="Serralysin-like metalloprotease, C-terminal"/>
    <property type="match status" value="1"/>
</dbReference>
<evidence type="ECO:0000259" key="10">
    <source>
        <dbReference type="Pfam" id="PF12708"/>
    </source>
</evidence>
<evidence type="ECO:0000256" key="3">
    <source>
        <dbReference type="ARBA" id="ARBA00005182"/>
    </source>
</evidence>
<evidence type="ECO:0000256" key="9">
    <source>
        <dbReference type="ARBA" id="ARBA00023235"/>
    </source>
</evidence>
<dbReference type="InterPro" id="IPR012334">
    <property type="entry name" value="Pectin_lyas_fold"/>
</dbReference>
<dbReference type="PRINTS" id="PR00313">
    <property type="entry name" value="CABNDNGRPT"/>
</dbReference>
<dbReference type="SUPFAM" id="SSF51126">
    <property type="entry name" value="Pectin lyase-like"/>
    <property type="match status" value="1"/>
</dbReference>
<dbReference type="RefSeq" id="WP_168084855.1">
    <property type="nucleotide sequence ID" value="NZ_JAAVJI010000009.1"/>
</dbReference>
<keyword evidence="13" id="KW-1185">Reference proteome</keyword>
<dbReference type="PANTHER" id="PTHR22990">
    <property type="entry name" value="F-BOX ONLY PROTEIN"/>
    <property type="match status" value="1"/>
</dbReference>
<comment type="cofactor">
    <cofactor evidence="2">
        <name>Ca(2+)</name>
        <dbReference type="ChEBI" id="CHEBI:29108"/>
    </cofactor>
</comment>
<evidence type="ECO:0000256" key="5">
    <source>
        <dbReference type="ARBA" id="ARBA00012124"/>
    </source>
</evidence>
<dbReference type="InterPro" id="IPR011050">
    <property type="entry name" value="Pectin_lyase_fold/virulence"/>
</dbReference>
<comment type="caution">
    <text evidence="12">The sequence shown here is derived from an EMBL/GenBank/DDBJ whole genome shotgun (WGS) entry which is preliminary data.</text>
</comment>
<evidence type="ECO:0000256" key="7">
    <source>
        <dbReference type="ARBA" id="ARBA00022837"/>
    </source>
</evidence>
<keyword evidence="8" id="KW-0016">Alginate biosynthesis</keyword>
<evidence type="ECO:0000313" key="13">
    <source>
        <dbReference type="Proteomes" id="UP000746535"/>
    </source>
</evidence>
<dbReference type="InterPro" id="IPR006626">
    <property type="entry name" value="PbH1"/>
</dbReference>
<evidence type="ECO:0000259" key="11">
    <source>
        <dbReference type="Pfam" id="PF13229"/>
    </source>
</evidence>
<dbReference type="Pfam" id="PF00353">
    <property type="entry name" value="HemolysinCabind"/>
    <property type="match status" value="2"/>
</dbReference>
<dbReference type="InterPro" id="IPR024535">
    <property type="entry name" value="RHGA/B-epi-like_pectate_lyase"/>
</dbReference>
<comment type="catalytic activity">
    <reaction evidence="1">
        <text>[(1-&gt;4)-beta-D-mannuronosyl](n) = [alginate](n)</text>
        <dbReference type="Rhea" id="RHEA:45572"/>
        <dbReference type="Rhea" id="RHEA-COMP:11264"/>
        <dbReference type="Rhea" id="RHEA-COMP:11270"/>
        <dbReference type="ChEBI" id="CHEBI:58187"/>
        <dbReference type="ChEBI" id="CHEBI:85311"/>
        <dbReference type="EC" id="5.1.3.37"/>
    </reaction>
</comment>
<evidence type="ECO:0000313" key="12">
    <source>
        <dbReference type="EMBL" id="NJP02271.1"/>
    </source>
</evidence>
<dbReference type="SUPFAM" id="SSF51120">
    <property type="entry name" value="beta-Roll"/>
    <property type="match status" value="2"/>
</dbReference>